<keyword evidence="2" id="KW-0812">Transmembrane</keyword>
<proteinExistence type="predicted"/>
<name>A0AA36Y4E7_9FIRM</name>
<evidence type="ECO:0000256" key="1">
    <source>
        <dbReference type="SAM" id="MobiDB-lite"/>
    </source>
</evidence>
<feature type="transmembrane region" description="Helical" evidence="2">
    <location>
        <begin position="129"/>
        <end position="148"/>
    </location>
</feature>
<keyword evidence="2" id="KW-0472">Membrane</keyword>
<feature type="compositionally biased region" description="Basic and acidic residues" evidence="1">
    <location>
        <begin position="54"/>
        <end position="64"/>
    </location>
</feature>
<dbReference type="AlphaFoldDB" id="A0AA36Y4E7"/>
<feature type="compositionally biased region" description="Low complexity" evidence="1">
    <location>
        <begin position="40"/>
        <end position="53"/>
    </location>
</feature>
<dbReference type="GeneID" id="86940992"/>
<evidence type="ECO:0008006" key="5">
    <source>
        <dbReference type="Google" id="ProtNLM"/>
    </source>
</evidence>
<evidence type="ECO:0000313" key="4">
    <source>
        <dbReference type="Proteomes" id="UP000018466"/>
    </source>
</evidence>
<feature type="compositionally biased region" description="Basic and acidic residues" evidence="1">
    <location>
        <begin position="84"/>
        <end position="112"/>
    </location>
</feature>
<feature type="compositionally biased region" description="Low complexity" evidence="1">
    <location>
        <begin position="66"/>
        <end position="77"/>
    </location>
</feature>
<comment type="caution">
    <text evidence="3">The sequence shown here is derived from an EMBL/GenBank/DDBJ whole genome shotgun (WGS) entry which is preliminary data.</text>
</comment>
<gene>
    <name evidence="3" type="ORF">HMPREF9623_01232</name>
</gene>
<sequence length="604" mass="66858">MGKCKHCGSETGEGELFCANCGARLEEEKPEAVVTKATEELPGGAAEEAAEAAAETKEAEHEEVTEPVVTEATAPKEPAQEEAAAEKKNAAEHKETAGHKGTAEPTAEDKTSGAEAAAEEDSAGKKKKIGSAALIALAVLGLAIGFGARTVSKNLGSPGKRFLAGQFRALSKEAAVLNSAEQVFENGFSSDFQLTTELSDRQVTALTRRGLFSGPYERILRDGSEARIFIGKKFEKAVLNLELGRGNDPVLQADFFIDPDRLGFRLPKKSDKVYVTRYPEVLQELGSESRLSTSMFADLQFPKELRAATVKRYGKIVAAAINRNNLKTEKRSYRSRVLKPELKHSLEKDYTIYSWEPNAEELERLFRNIADEMEKDRALAAWYDRRQEIGEQFAKASGQHPGRSVRFEDLADRLRDNAETYANRLEDRKFTWKLVTEGSEVRAILLQLDGGDTQIFCYERDTDKGKLYRGVKVFDSVLTEKRDLEKSGYYGTVACRFSWWFYTESFALKYSNVDFKKKSVLGLPCGKYRLLPGGDEDGDGIKFEVRNEGANSLYELKNELGSFTLKATKTGTAALPTGEEENIDDELLDGMTPQQGISKFIGAL</sequence>
<protein>
    <recommendedName>
        <fullName evidence="5">Zinc-ribbon domain-containing protein</fullName>
    </recommendedName>
</protein>
<dbReference type="Proteomes" id="UP000018466">
    <property type="component" value="Unassembled WGS sequence"/>
</dbReference>
<keyword evidence="2" id="KW-1133">Transmembrane helix</keyword>
<accession>A0AA36Y4E7</accession>
<dbReference type="EMBL" id="AGEL01000007">
    <property type="protein sequence ID" value="EHO16533.1"/>
    <property type="molecule type" value="Genomic_DNA"/>
</dbReference>
<reference evidence="3 4" key="1">
    <citation type="submission" date="2011-10" db="EMBL/GenBank/DDBJ databases">
        <title>The Genome Sequence of Lachnospiraceae bacterium ACC2.</title>
        <authorList>
            <consortium name="The Broad Institute Genome Sequencing Platform"/>
            <person name="Earl A."/>
            <person name="Ward D."/>
            <person name="Feldgarden M."/>
            <person name="Gevers D."/>
            <person name="Sizova M."/>
            <person name="Hazen A."/>
            <person name="Epstein S."/>
            <person name="Young S.K."/>
            <person name="Zeng Q."/>
            <person name="Gargeya S."/>
            <person name="Fitzgerald M."/>
            <person name="Haas B."/>
            <person name="Abouelleil A."/>
            <person name="Alvarado L."/>
            <person name="Arachchi H.M."/>
            <person name="Berlin A."/>
            <person name="Brown A."/>
            <person name="Chapman S.B."/>
            <person name="Chen Z."/>
            <person name="Dunbar C."/>
            <person name="Freedman E."/>
            <person name="Gearin G."/>
            <person name="Goldberg J."/>
            <person name="Griggs A."/>
            <person name="Gujja S."/>
            <person name="Heiman D."/>
            <person name="Howarth C."/>
            <person name="Larson L."/>
            <person name="Lui A."/>
            <person name="MacDonald P.J.P."/>
            <person name="Montmayeur A."/>
            <person name="Murphy C."/>
            <person name="Neiman D."/>
            <person name="Pearson M."/>
            <person name="Priest M."/>
            <person name="Roberts A."/>
            <person name="Saif S."/>
            <person name="Shea T."/>
            <person name="Shenoy N."/>
            <person name="Sisk P."/>
            <person name="Stolte C."/>
            <person name="Sykes S."/>
            <person name="Wortman J."/>
            <person name="Nusbaum C."/>
            <person name="Birren B."/>
        </authorList>
    </citation>
    <scope>NUCLEOTIDE SEQUENCE [LARGE SCALE GENOMIC DNA]</scope>
    <source>
        <strain evidence="3 4">ACC2</strain>
    </source>
</reference>
<dbReference type="RefSeq" id="WP_009533065.1">
    <property type="nucleotide sequence ID" value="NZ_JH590863.1"/>
</dbReference>
<evidence type="ECO:0000256" key="2">
    <source>
        <dbReference type="SAM" id="Phobius"/>
    </source>
</evidence>
<organism evidence="3 4">
    <name type="scientific">Stomatobaculum longum</name>
    <dbReference type="NCBI Taxonomy" id="796942"/>
    <lineage>
        <taxon>Bacteria</taxon>
        <taxon>Bacillati</taxon>
        <taxon>Bacillota</taxon>
        <taxon>Clostridia</taxon>
        <taxon>Lachnospirales</taxon>
        <taxon>Lachnospiraceae</taxon>
        <taxon>Stomatobaculum</taxon>
    </lineage>
</organism>
<feature type="region of interest" description="Disordered" evidence="1">
    <location>
        <begin position="25"/>
        <end position="123"/>
    </location>
</feature>
<evidence type="ECO:0000313" key="3">
    <source>
        <dbReference type="EMBL" id="EHO16533.1"/>
    </source>
</evidence>
<keyword evidence="4" id="KW-1185">Reference proteome</keyword>